<name>A0ABN5WL49_9SPHN</name>
<protein>
    <recommendedName>
        <fullName evidence="2">Response regulatory domain-containing protein</fullName>
    </recommendedName>
</protein>
<dbReference type="InterPro" id="IPR001789">
    <property type="entry name" value="Sig_transdc_resp-reg_receiver"/>
</dbReference>
<organism evidence="3 4">
    <name type="scientific">Sphingomonas bisphenolicum</name>
    <dbReference type="NCBI Taxonomy" id="296544"/>
    <lineage>
        <taxon>Bacteria</taxon>
        <taxon>Pseudomonadati</taxon>
        <taxon>Pseudomonadota</taxon>
        <taxon>Alphaproteobacteria</taxon>
        <taxon>Sphingomonadales</taxon>
        <taxon>Sphingomonadaceae</taxon>
        <taxon>Sphingomonas</taxon>
    </lineage>
</organism>
<dbReference type="InterPro" id="IPR011006">
    <property type="entry name" value="CheY-like_superfamily"/>
</dbReference>
<evidence type="ECO:0000256" key="1">
    <source>
        <dbReference type="PROSITE-ProRule" id="PRU00169"/>
    </source>
</evidence>
<keyword evidence="1" id="KW-0597">Phosphoprotein</keyword>
<dbReference type="Gene3D" id="3.40.50.2300">
    <property type="match status" value="1"/>
</dbReference>
<gene>
    <name evidence="3" type="ORF">SBA_ch1_28930</name>
</gene>
<dbReference type="Proteomes" id="UP001059971">
    <property type="component" value="Chromosome 1"/>
</dbReference>
<feature type="modified residue" description="4-aspartylphosphate" evidence="1">
    <location>
        <position position="60"/>
    </location>
</feature>
<proteinExistence type="predicted"/>
<dbReference type="EMBL" id="AP018817">
    <property type="protein sequence ID" value="BBF70693.1"/>
    <property type="molecule type" value="Genomic_DNA"/>
</dbReference>
<dbReference type="RefSeq" id="WP_261934952.1">
    <property type="nucleotide sequence ID" value="NZ_AP018817.1"/>
</dbReference>
<reference evidence="3" key="1">
    <citation type="submission" date="2018-07" db="EMBL/GenBank/DDBJ databases">
        <title>Complete genome sequence of Sphingomonas bisphenolicum strain AO1, a bisphenol A degradative bacterium isolated from Japanese farm field.</title>
        <authorList>
            <person name="Murakami M."/>
            <person name="Koh M."/>
            <person name="Koba S."/>
            <person name="Matsumura Y."/>
        </authorList>
    </citation>
    <scope>NUCLEOTIDE SEQUENCE</scope>
    <source>
        <strain evidence="3">AO1</strain>
    </source>
</reference>
<accession>A0ABN5WL49</accession>
<dbReference type="SUPFAM" id="SSF52172">
    <property type="entry name" value="CheY-like"/>
    <property type="match status" value="1"/>
</dbReference>
<evidence type="ECO:0000313" key="3">
    <source>
        <dbReference type="EMBL" id="BBF70693.1"/>
    </source>
</evidence>
<evidence type="ECO:0000259" key="2">
    <source>
        <dbReference type="PROSITE" id="PS50110"/>
    </source>
</evidence>
<evidence type="ECO:0000313" key="4">
    <source>
        <dbReference type="Proteomes" id="UP001059971"/>
    </source>
</evidence>
<feature type="domain" description="Response regulatory" evidence="2">
    <location>
        <begin position="10"/>
        <end position="120"/>
    </location>
</feature>
<dbReference type="PROSITE" id="PS50110">
    <property type="entry name" value="RESPONSE_REGULATORY"/>
    <property type="match status" value="1"/>
</dbReference>
<keyword evidence="4" id="KW-1185">Reference proteome</keyword>
<sequence length="121" mass="13038">MTDEYSGDRRILLVEDDPAVGAMIAELLEDAHYVVDGPHATLADGIAAVADEMPVGAVLDVRLGQGDSGLLADDLDLYDIPYVFCAGAFDHRAVHAHPAAPLISKPDLVRRLVPTLRRMLH</sequence>